<dbReference type="InterPro" id="IPR013514">
    <property type="entry name" value="DUF3199_YqbG"/>
</dbReference>
<protein>
    <recommendedName>
        <fullName evidence="3">Phage gp6-like head-tail connector protein</fullName>
    </recommendedName>
</protein>
<dbReference type="Gene3D" id="1.10.3230.10">
    <property type="entry name" value="YqbG-like"/>
    <property type="match status" value="1"/>
</dbReference>
<dbReference type="RefSeq" id="WP_093044404.1">
    <property type="nucleotide sequence ID" value="NZ_FNQR01000005.1"/>
</dbReference>
<evidence type="ECO:0000313" key="1">
    <source>
        <dbReference type="EMBL" id="SEA53789.1"/>
    </source>
</evidence>
<dbReference type="Pfam" id="PF11436">
    <property type="entry name" value="DUF3199"/>
    <property type="match status" value="1"/>
</dbReference>
<evidence type="ECO:0008006" key="3">
    <source>
        <dbReference type="Google" id="ProtNLM"/>
    </source>
</evidence>
<sequence>MFATAAEVKERTSFDEVSSLSDTEIENYLLRAERWIFRATGRDYSYEENTRTLEDLKVASIHLVELLWYQNLEETKEQAFSQVQSEKIGSYSYNLMKEASPGGNTGISELDNILDSLTPHSYGVNFFQVSGPSR</sequence>
<dbReference type="InterPro" id="IPR036558">
    <property type="entry name" value="YqbG-like_sf"/>
</dbReference>
<reference evidence="1 2" key="1">
    <citation type="submission" date="2016-10" db="EMBL/GenBank/DDBJ databases">
        <authorList>
            <person name="de Groot N.N."/>
        </authorList>
    </citation>
    <scope>NUCLEOTIDE SEQUENCE [LARGE SCALE GENOMIC DNA]</scope>
    <source>
        <strain evidence="1 2">CCM7597</strain>
    </source>
</reference>
<proteinExistence type="predicted"/>
<keyword evidence="2" id="KW-1185">Reference proteome</keyword>
<evidence type="ECO:0000313" key="2">
    <source>
        <dbReference type="Proteomes" id="UP000198584"/>
    </source>
</evidence>
<gene>
    <name evidence="1" type="ORF">SAMN05421743_105216</name>
</gene>
<accession>A0A1H4C0B7</accession>
<dbReference type="EMBL" id="FNQR01000005">
    <property type="protein sequence ID" value="SEA53789.1"/>
    <property type="molecule type" value="Genomic_DNA"/>
</dbReference>
<dbReference type="Proteomes" id="UP000198584">
    <property type="component" value="Unassembled WGS sequence"/>
</dbReference>
<dbReference type="AlphaFoldDB" id="A0A1H4C0B7"/>
<organism evidence="1 2">
    <name type="scientific">Thalassobacillus cyri</name>
    <dbReference type="NCBI Taxonomy" id="571932"/>
    <lineage>
        <taxon>Bacteria</taxon>
        <taxon>Bacillati</taxon>
        <taxon>Bacillota</taxon>
        <taxon>Bacilli</taxon>
        <taxon>Bacillales</taxon>
        <taxon>Bacillaceae</taxon>
        <taxon>Thalassobacillus</taxon>
    </lineage>
</organism>
<dbReference type="SUPFAM" id="SSF116915">
    <property type="entry name" value="Hypothetical protein YqbG"/>
    <property type="match status" value="1"/>
</dbReference>
<dbReference type="STRING" id="571932.SAMN05421743_105216"/>
<name>A0A1H4C0B7_9BACI</name>
<dbReference type="OrthoDB" id="266913at2"/>